<sequence length="746" mass="85461">MRRMMLDPIPQKWKQLYHAWDIRVFIVLSLSLQMFLILAAPLRKRTKNNMIITLLWSSYLLADCVANFAAGLILSSQGNPNDNPTGKDDRVAVQNQDLLAFWAPFLLVHLGGPDTITAFAMEDNELWPRHLLGLVFQCVAVVYVFLQSLPQNRLWIPTMLMFFTGVIKYAERTRSLYLASSKIFKEYIYKCPDPEPADAKIIEAYISMKKAKLPTRIVMVPKPDYGAARTKRGNLSEMEVVQYAYQLFETFKGLAVDMILITQIQQNQSRNFFLYRTAKDAFKVVETELNFIYDVLFTKNWLLFSSAGVVAIGRFLSFATICSAILLFIFENKTNFRSSDVTITYTLLFGALVLDMIALLMLLFSNWTIISLRKSPNALLDNKSLKTRIISSFLRFTTEGTLQDTTYHAQSKTSAPQTCKCIRRRWSESISTYNLIDYCLHRRPALVNLCLDQLGLIGFMDGFQYVKSQKFTNKLRDFIFMELKAKSELADDLETAKGISSARGDWVIRVEEGWGALLRYVIDVDYDQSLILWHIATELCYNKELKTVTADAKNDNHRHIAKVLSDYMLYLLIMQPSLMPVAVVGIGKMRFRDTCVEAMMLFDSGKGREVKQEQNQTQRYWNMDVVDWEQINACMKILEVSPEMPPVIGRGDQSKSLLFDASSLAKTIMEIEEKDLRMSKWFIISKVWVEMLCYGANHSPANTLADQVSKGGELITIVWLLMAHFRLSDQFPITEGQEIAKLIIGK</sequence>
<organism evidence="3 4">
    <name type="scientific">Lactuca virosa</name>
    <dbReference type="NCBI Taxonomy" id="75947"/>
    <lineage>
        <taxon>Eukaryota</taxon>
        <taxon>Viridiplantae</taxon>
        <taxon>Streptophyta</taxon>
        <taxon>Embryophyta</taxon>
        <taxon>Tracheophyta</taxon>
        <taxon>Spermatophyta</taxon>
        <taxon>Magnoliopsida</taxon>
        <taxon>eudicotyledons</taxon>
        <taxon>Gunneridae</taxon>
        <taxon>Pentapetalae</taxon>
        <taxon>asterids</taxon>
        <taxon>campanulids</taxon>
        <taxon>Asterales</taxon>
        <taxon>Asteraceae</taxon>
        <taxon>Cichorioideae</taxon>
        <taxon>Cichorieae</taxon>
        <taxon>Lactucinae</taxon>
        <taxon>Lactuca</taxon>
    </lineage>
</organism>
<dbReference type="AlphaFoldDB" id="A0AAU9NQH3"/>
<evidence type="ECO:0000313" key="4">
    <source>
        <dbReference type="Proteomes" id="UP001157418"/>
    </source>
</evidence>
<dbReference type="PANTHER" id="PTHR31325">
    <property type="entry name" value="OS01G0798800 PROTEIN-RELATED"/>
    <property type="match status" value="1"/>
</dbReference>
<accession>A0AAU9NQH3</accession>
<dbReference type="Pfam" id="PF04578">
    <property type="entry name" value="DUF594"/>
    <property type="match status" value="1"/>
</dbReference>
<dbReference type="EMBL" id="CAKMRJ010005412">
    <property type="protein sequence ID" value="CAH1440075.1"/>
    <property type="molecule type" value="Genomic_DNA"/>
</dbReference>
<keyword evidence="1" id="KW-1133">Transmembrane helix</keyword>
<keyword evidence="4" id="KW-1185">Reference proteome</keyword>
<proteinExistence type="predicted"/>
<gene>
    <name evidence="3" type="ORF">LVIROSA_LOCUS26232</name>
</gene>
<evidence type="ECO:0000256" key="1">
    <source>
        <dbReference type="SAM" id="Phobius"/>
    </source>
</evidence>
<feature type="transmembrane region" description="Helical" evidence="1">
    <location>
        <begin position="342"/>
        <end position="364"/>
    </location>
</feature>
<comment type="caution">
    <text evidence="3">The sequence shown here is derived from an EMBL/GenBank/DDBJ whole genome shotgun (WGS) entry which is preliminary data.</text>
</comment>
<keyword evidence="1" id="KW-0812">Transmembrane</keyword>
<evidence type="ECO:0000313" key="3">
    <source>
        <dbReference type="EMBL" id="CAH1440075.1"/>
    </source>
</evidence>
<feature type="transmembrane region" description="Helical" evidence="1">
    <location>
        <begin position="301"/>
        <end position="330"/>
    </location>
</feature>
<evidence type="ECO:0000259" key="2">
    <source>
        <dbReference type="Pfam" id="PF13968"/>
    </source>
</evidence>
<protein>
    <recommendedName>
        <fullName evidence="2">DUF4220 domain-containing protein</fullName>
    </recommendedName>
</protein>
<feature type="transmembrane region" description="Helical" evidence="1">
    <location>
        <begin position="99"/>
        <end position="119"/>
    </location>
</feature>
<dbReference type="InterPro" id="IPR007658">
    <property type="entry name" value="DUF594"/>
</dbReference>
<feature type="transmembrane region" description="Helical" evidence="1">
    <location>
        <begin position="131"/>
        <end position="148"/>
    </location>
</feature>
<dbReference type="InterPro" id="IPR025315">
    <property type="entry name" value="DUF4220"/>
</dbReference>
<name>A0AAU9NQH3_9ASTR</name>
<dbReference type="Proteomes" id="UP001157418">
    <property type="component" value="Unassembled WGS sequence"/>
</dbReference>
<reference evidence="3 4" key="1">
    <citation type="submission" date="2022-01" db="EMBL/GenBank/DDBJ databases">
        <authorList>
            <person name="Xiong W."/>
            <person name="Schranz E."/>
        </authorList>
    </citation>
    <scope>NUCLEOTIDE SEQUENCE [LARGE SCALE GENOMIC DNA]</scope>
</reference>
<dbReference type="Pfam" id="PF13968">
    <property type="entry name" value="DUF4220"/>
    <property type="match status" value="1"/>
</dbReference>
<feature type="domain" description="DUF4220" evidence="2">
    <location>
        <begin position="56"/>
        <end position="438"/>
    </location>
</feature>
<keyword evidence="1" id="KW-0472">Membrane</keyword>
<feature type="transmembrane region" description="Helical" evidence="1">
    <location>
        <begin position="20"/>
        <end position="42"/>
    </location>
</feature>
<feature type="transmembrane region" description="Helical" evidence="1">
    <location>
        <begin position="54"/>
        <end position="74"/>
    </location>
</feature>